<dbReference type="SMART" id="SM00850">
    <property type="entry name" value="LytTR"/>
    <property type="match status" value="1"/>
</dbReference>
<evidence type="ECO:0000259" key="2">
    <source>
        <dbReference type="PROSITE" id="PS50930"/>
    </source>
</evidence>
<protein>
    <submittedName>
        <fullName evidence="3">LytTR family transcriptional regulator</fullName>
    </submittedName>
</protein>
<feature type="domain" description="HTH LytTR-type" evidence="2">
    <location>
        <begin position="155"/>
        <end position="242"/>
    </location>
</feature>
<dbReference type="InterPro" id="IPR007492">
    <property type="entry name" value="LytTR_DNA-bd_dom"/>
</dbReference>
<dbReference type="EMBL" id="QFYS01000007">
    <property type="protein sequence ID" value="RAK63717.1"/>
    <property type="molecule type" value="Genomic_DNA"/>
</dbReference>
<evidence type="ECO:0000313" key="3">
    <source>
        <dbReference type="EMBL" id="RAK63717.1"/>
    </source>
</evidence>
<feature type="transmembrane region" description="Helical" evidence="1">
    <location>
        <begin position="35"/>
        <end position="52"/>
    </location>
</feature>
<evidence type="ECO:0000313" key="4">
    <source>
        <dbReference type="Proteomes" id="UP000249524"/>
    </source>
</evidence>
<keyword evidence="1" id="KW-1133">Transmembrane helix</keyword>
<keyword evidence="1" id="KW-0472">Membrane</keyword>
<dbReference type="Gene3D" id="2.40.50.1020">
    <property type="entry name" value="LytTr DNA-binding domain"/>
    <property type="match status" value="1"/>
</dbReference>
<dbReference type="Pfam" id="PF04397">
    <property type="entry name" value="LytTR"/>
    <property type="match status" value="1"/>
</dbReference>
<comment type="caution">
    <text evidence="3">The sequence shown here is derived from an EMBL/GenBank/DDBJ whole genome shotgun (WGS) entry which is preliminary data.</text>
</comment>
<sequence length="242" mass="26727">MRRLAADVALWVAIGVVMALLGPFGSSERSLLERLVYWQICMVGGGMIGVAIDDPLRRRIGHFWLRVTLASMLMTPFVTVLVGLTNHWLGGMRLHLGNVAEPWFQVFVVCFATMLFRQLAWAQTAVAPAAAPEPEIDPLAAFRQRLSARRRAATLIAVEAEDHYLRVHTDAGEELVTARFSDALAELAAAPGFRTHRSWWVAAEAIDEVKWLRGRGEARLKCGLMVPISRGQAAALKAAGWF</sequence>
<accession>A0A328B9S0</accession>
<dbReference type="GO" id="GO:0003677">
    <property type="term" value="F:DNA binding"/>
    <property type="evidence" value="ECO:0007669"/>
    <property type="project" value="InterPro"/>
</dbReference>
<dbReference type="Proteomes" id="UP000249524">
    <property type="component" value="Unassembled WGS sequence"/>
</dbReference>
<proteinExistence type="predicted"/>
<reference evidence="3 4" key="1">
    <citation type="submission" date="2018-05" db="EMBL/GenBank/DDBJ databases">
        <authorList>
            <person name="Lanie J.A."/>
            <person name="Ng W.-L."/>
            <person name="Kazmierczak K.M."/>
            <person name="Andrzejewski T.M."/>
            <person name="Davidsen T.M."/>
            <person name="Wayne K.J."/>
            <person name="Tettelin H."/>
            <person name="Glass J.I."/>
            <person name="Rusch D."/>
            <person name="Podicherti R."/>
            <person name="Tsui H.-C.T."/>
            <person name="Winkler M.E."/>
        </authorList>
    </citation>
    <scope>NUCLEOTIDE SEQUENCE [LARGE SCALE GENOMIC DNA]</scope>
    <source>
        <strain evidence="3 4">BUT-10</strain>
    </source>
</reference>
<dbReference type="PROSITE" id="PS50930">
    <property type="entry name" value="HTH_LYTTR"/>
    <property type="match status" value="1"/>
</dbReference>
<organism evidence="3 4">
    <name type="scientific">Phenylobacterium kunshanense</name>
    <dbReference type="NCBI Taxonomy" id="1445034"/>
    <lineage>
        <taxon>Bacteria</taxon>
        <taxon>Pseudomonadati</taxon>
        <taxon>Pseudomonadota</taxon>
        <taxon>Alphaproteobacteria</taxon>
        <taxon>Caulobacterales</taxon>
        <taxon>Caulobacteraceae</taxon>
        <taxon>Phenylobacterium</taxon>
    </lineage>
</organism>
<name>A0A328B9S0_9CAUL</name>
<feature type="transmembrane region" description="Helical" evidence="1">
    <location>
        <begin position="103"/>
        <end position="120"/>
    </location>
</feature>
<dbReference type="OrthoDB" id="7028951at2"/>
<keyword evidence="4" id="KW-1185">Reference proteome</keyword>
<dbReference type="AlphaFoldDB" id="A0A328B9S0"/>
<gene>
    <name evidence="3" type="ORF">DJ019_15810</name>
</gene>
<feature type="transmembrane region" description="Helical" evidence="1">
    <location>
        <begin position="64"/>
        <end position="83"/>
    </location>
</feature>
<evidence type="ECO:0000256" key="1">
    <source>
        <dbReference type="SAM" id="Phobius"/>
    </source>
</evidence>
<keyword evidence="1" id="KW-0812">Transmembrane</keyword>